<accession>A0AAU7V764</accession>
<protein>
    <recommendedName>
        <fullName evidence="5">alpha-D-xyloside xylohydrolase</fullName>
        <ecNumber evidence="5">3.2.1.177</ecNumber>
    </recommendedName>
</protein>
<dbReference type="RefSeq" id="WP_350258306.1">
    <property type="nucleotide sequence ID" value="NZ_CP138335.1"/>
</dbReference>
<evidence type="ECO:0000256" key="3">
    <source>
        <dbReference type="ARBA" id="ARBA00023295"/>
    </source>
</evidence>
<reference evidence="10" key="1">
    <citation type="submission" date="2023-11" db="EMBL/GenBank/DDBJ databases">
        <title>Scrofimicrobium hongkongense sp. nov., isolated from a patient with peritonitis.</title>
        <authorList>
            <person name="Lao H.Y."/>
            <person name="Wong A.Y.P."/>
            <person name="Ng T.L."/>
            <person name="Wong R.Y.L."/>
            <person name="Yau M.C.Y."/>
            <person name="Lam J.Y.W."/>
            <person name="Siu G.K.H."/>
        </authorList>
    </citation>
    <scope>NUCLEOTIDE SEQUENCE</scope>
    <source>
        <strain evidence="10">R131</strain>
    </source>
</reference>
<dbReference type="CDD" id="cd14752">
    <property type="entry name" value="GH31_N"/>
    <property type="match status" value="1"/>
</dbReference>
<dbReference type="AlphaFoldDB" id="A0AAU7V764"/>
<sequence length="774" mass="87281">MKFSEGYWIKKAGYQVEHPRFIQGVDASATGFRAYALTRRFTHAGDELDSPLLTVSVEAIAPDMARVRLENYRGARPKEPNFSLAEFPVDPEVEVGDQTGWLRTGKLEVRISPEDGYRLSFGAEGREFTSSILKSSGIVTTPEKRTFLHEQLTLAVGEVVYGLGERFGPVAKNGQTVDLWNDDGGTATEHAYKNVPFYFTNAGYGVFVDDPGLVSLEVGSEVNSRVQFSVEGQSLEYIVIYGPTPKEILAKYTALTGRPPQVPAWSYGLWLSTSFTTDYREETAISFIDQMEEKGLPLSVFHFDCYWMRPSHWCDFTWDPAKFPDPEQMLQRFHDRGIKVCVWINPYIGQRSHLFEEGRKRGYLLKRADGSVRQWDHWQSGMAWVDFTNPEATAWWKEELKKLLRQGVDCFKTDFGERVPTDVVWADGSDPERMHNYYSYLYNQAAYEAIAEERGVEEAIVFARAATAGGQQFPVHWGGDSEPTFVSMAETLRGGLSLGMSGFGYWSHDMGGFEGTPRDDVFIRWFPFGMLSSHSRLHGSHSYRVPWNYGDTAVQVARRFIRLKNRLMPYIIHHARATTESGTPLMRHLIFEYPEDRGSLHVDTEYLFGPDLLVAPVFNSEGEVDVYLPTDGWTDLLTGLRLERSGWHRQHHDLTSLPVLVPDGSVIPLGAESARPDYDWDQNVTLLLFYPVSGTREIALPTADGSEVTVTVSREGQTVTVSTEVPLGDWRVKLIGHEVERVLIGSESAASGEPDLAPGPEFIPEGDRVKFILR</sequence>
<feature type="domain" description="Glycosyl hydrolase family 31 C-terminal" evidence="9">
    <location>
        <begin position="582"/>
        <end position="667"/>
    </location>
</feature>
<dbReference type="PANTHER" id="PTHR43053">
    <property type="entry name" value="GLYCOSIDASE FAMILY 31"/>
    <property type="match status" value="1"/>
</dbReference>
<dbReference type="InterPro" id="IPR017853">
    <property type="entry name" value="GH"/>
</dbReference>
<evidence type="ECO:0000259" key="7">
    <source>
        <dbReference type="Pfam" id="PF01055"/>
    </source>
</evidence>
<comment type="catalytic activity">
    <reaction evidence="4">
        <text>Hydrolysis of terminal, non-reducing alpha-D-xylose residues with release of alpha-D-xylose.</text>
        <dbReference type="EC" id="3.2.1.177"/>
    </reaction>
</comment>
<evidence type="ECO:0000256" key="4">
    <source>
        <dbReference type="ARBA" id="ARBA00052064"/>
    </source>
</evidence>
<evidence type="ECO:0000256" key="6">
    <source>
        <dbReference type="RuleBase" id="RU361185"/>
    </source>
</evidence>
<dbReference type="InterPro" id="IPR050985">
    <property type="entry name" value="Alpha-glycosidase_related"/>
</dbReference>
<gene>
    <name evidence="10" type="primary">yicI</name>
    <name evidence="10" type="ORF">SAC06_00670</name>
</gene>
<dbReference type="PANTHER" id="PTHR43053:SF4">
    <property type="entry name" value="MYOGENESIS-REGULATING GLYCOSIDASE"/>
    <property type="match status" value="1"/>
</dbReference>
<dbReference type="CDD" id="cd06593">
    <property type="entry name" value="GH31_xylosidase_YicI"/>
    <property type="match status" value="1"/>
</dbReference>
<evidence type="ECO:0000256" key="2">
    <source>
        <dbReference type="ARBA" id="ARBA00022801"/>
    </source>
</evidence>
<dbReference type="Pfam" id="PF21365">
    <property type="entry name" value="Glyco_hydro_31_3rd"/>
    <property type="match status" value="1"/>
</dbReference>
<dbReference type="Gene3D" id="3.20.20.80">
    <property type="entry name" value="Glycosidases"/>
    <property type="match status" value="1"/>
</dbReference>
<dbReference type="InterPro" id="IPR025887">
    <property type="entry name" value="Glyco_hydro_31_N_dom"/>
</dbReference>
<dbReference type="KEGG" id="sapp:SAC06_00670"/>
<dbReference type="InterPro" id="IPR011013">
    <property type="entry name" value="Gal_mutarotase_sf_dom"/>
</dbReference>
<dbReference type="EMBL" id="CP138335">
    <property type="protein sequence ID" value="XBW08106.1"/>
    <property type="molecule type" value="Genomic_DNA"/>
</dbReference>
<dbReference type="NCBIfam" id="NF007940">
    <property type="entry name" value="PRK10658.1"/>
    <property type="match status" value="1"/>
</dbReference>
<dbReference type="SUPFAM" id="SSF51445">
    <property type="entry name" value="(Trans)glycosidases"/>
    <property type="match status" value="1"/>
</dbReference>
<dbReference type="SUPFAM" id="SSF51011">
    <property type="entry name" value="Glycosyl hydrolase domain"/>
    <property type="match status" value="1"/>
</dbReference>
<dbReference type="FunFam" id="3.20.20.80:FF:000053">
    <property type="entry name" value="Alpha-xylosidase YicI"/>
    <property type="match status" value="1"/>
</dbReference>
<evidence type="ECO:0000313" key="10">
    <source>
        <dbReference type="EMBL" id="XBW08106.1"/>
    </source>
</evidence>
<organism evidence="10">
    <name type="scientific">Scrofimicrobium appendicitidis</name>
    <dbReference type="NCBI Taxonomy" id="3079930"/>
    <lineage>
        <taxon>Bacteria</taxon>
        <taxon>Bacillati</taxon>
        <taxon>Actinomycetota</taxon>
        <taxon>Actinomycetes</taxon>
        <taxon>Actinomycetales</taxon>
        <taxon>Actinomycetaceae</taxon>
        <taxon>Scrofimicrobium</taxon>
    </lineage>
</organism>
<dbReference type="InterPro" id="IPR000322">
    <property type="entry name" value="Glyco_hydro_31_TIM"/>
</dbReference>
<dbReference type="SUPFAM" id="SSF117125">
    <property type="entry name" value="Putative glucosidase YicI, C-terminal domain"/>
    <property type="match status" value="1"/>
</dbReference>
<feature type="domain" description="Glycoside hydrolase family 31 N-terminal" evidence="8">
    <location>
        <begin position="54"/>
        <end position="211"/>
    </location>
</feature>
<dbReference type="Gene3D" id="2.60.40.1760">
    <property type="entry name" value="glycosyl hydrolase (family 31)"/>
    <property type="match status" value="1"/>
</dbReference>
<keyword evidence="3 6" id="KW-0326">Glycosidase</keyword>
<evidence type="ECO:0000256" key="5">
    <source>
        <dbReference type="ARBA" id="ARBA00066962"/>
    </source>
</evidence>
<feature type="domain" description="Glycoside hydrolase family 31 TIM barrel" evidence="7">
    <location>
        <begin position="259"/>
        <end position="571"/>
    </location>
</feature>
<dbReference type="GO" id="GO:0005975">
    <property type="term" value="P:carbohydrate metabolic process"/>
    <property type="evidence" value="ECO:0007669"/>
    <property type="project" value="InterPro"/>
</dbReference>
<dbReference type="EC" id="3.2.1.177" evidence="5"/>
<dbReference type="GO" id="GO:0061634">
    <property type="term" value="F:alpha-D-xyloside xylohydrolase"/>
    <property type="evidence" value="ECO:0007669"/>
    <property type="project" value="UniProtKB-EC"/>
</dbReference>
<dbReference type="Gene3D" id="2.60.40.1180">
    <property type="entry name" value="Golgi alpha-mannosidase II"/>
    <property type="match status" value="2"/>
</dbReference>
<evidence type="ECO:0000259" key="8">
    <source>
        <dbReference type="Pfam" id="PF13802"/>
    </source>
</evidence>
<dbReference type="SUPFAM" id="SSF74650">
    <property type="entry name" value="Galactose mutarotase-like"/>
    <property type="match status" value="1"/>
</dbReference>
<keyword evidence="2 6" id="KW-0378">Hydrolase</keyword>
<evidence type="ECO:0000256" key="1">
    <source>
        <dbReference type="ARBA" id="ARBA00007806"/>
    </source>
</evidence>
<dbReference type="InterPro" id="IPR013780">
    <property type="entry name" value="Glyco_hydro_b"/>
</dbReference>
<name>A0AAU7V764_9ACTO</name>
<dbReference type="GO" id="GO:0030246">
    <property type="term" value="F:carbohydrate binding"/>
    <property type="evidence" value="ECO:0007669"/>
    <property type="project" value="InterPro"/>
</dbReference>
<evidence type="ECO:0000259" key="9">
    <source>
        <dbReference type="Pfam" id="PF21365"/>
    </source>
</evidence>
<dbReference type="Pfam" id="PF13802">
    <property type="entry name" value="Gal_mutarotas_2"/>
    <property type="match status" value="1"/>
</dbReference>
<comment type="similarity">
    <text evidence="1 6">Belongs to the glycosyl hydrolase 31 family.</text>
</comment>
<dbReference type="Pfam" id="PF01055">
    <property type="entry name" value="Glyco_hydro_31_2nd"/>
    <property type="match status" value="1"/>
</dbReference>
<dbReference type="InterPro" id="IPR048395">
    <property type="entry name" value="Glyco_hydro_31_C"/>
</dbReference>
<proteinExistence type="inferred from homology"/>